<dbReference type="PANTHER" id="PTHR24421">
    <property type="entry name" value="NITRATE/NITRITE SENSOR PROTEIN NARX-RELATED"/>
    <property type="match status" value="1"/>
</dbReference>
<feature type="region of interest" description="Disordered" evidence="11">
    <location>
        <begin position="494"/>
        <end position="521"/>
    </location>
</feature>
<keyword evidence="8" id="KW-0067">ATP-binding</keyword>
<dbReference type="SUPFAM" id="SSF55874">
    <property type="entry name" value="ATPase domain of HSP90 chaperone/DNA topoisomerase II/histidine kinase"/>
    <property type="match status" value="1"/>
</dbReference>
<keyword evidence="9" id="KW-0902">Two-component regulatory system</keyword>
<keyword evidence="5" id="KW-0808">Transferase</keyword>
<feature type="transmembrane region" description="Helical" evidence="12">
    <location>
        <begin position="187"/>
        <end position="206"/>
    </location>
</feature>
<evidence type="ECO:0000256" key="2">
    <source>
        <dbReference type="ARBA" id="ARBA00004370"/>
    </source>
</evidence>
<dbReference type="CDD" id="cd16917">
    <property type="entry name" value="HATPase_UhpB-NarQ-NarX-like"/>
    <property type="match status" value="1"/>
</dbReference>
<feature type="coiled-coil region" evidence="10">
    <location>
        <begin position="251"/>
        <end position="285"/>
    </location>
</feature>
<feature type="domain" description="HAMP" evidence="13">
    <location>
        <begin position="207"/>
        <end position="259"/>
    </location>
</feature>
<evidence type="ECO:0000256" key="9">
    <source>
        <dbReference type="ARBA" id="ARBA00023012"/>
    </source>
</evidence>
<dbReference type="InterPro" id="IPR003660">
    <property type="entry name" value="HAMP_dom"/>
</dbReference>
<evidence type="ECO:0000256" key="10">
    <source>
        <dbReference type="SAM" id="Coils"/>
    </source>
</evidence>
<evidence type="ECO:0000256" key="4">
    <source>
        <dbReference type="ARBA" id="ARBA00022553"/>
    </source>
</evidence>
<evidence type="ECO:0000256" key="3">
    <source>
        <dbReference type="ARBA" id="ARBA00012438"/>
    </source>
</evidence>
<evidence type="ECO:0000313" key="15">
    <source>
        <dbReference type="Proteomes" id="UP001293718"/>
    </source>
</evidence>
<dbReference type="InterPro" id="IPR050482">
    <property type="entry name" value="Sensor_HK_TwoCompSys"/>
</dbReference>
<keyword evidence="12" id="KW-1133">Transmembrane helix</keyword>
<keyword evidence="10" id="KW-0175">Coiled coil</keyword>
<feature type="compositionally biased region" description="Gly residues" evidence="11">
    <location>
        <begin position="501"/>
        <end position="513"/>
    </location>
</feature>
<evidence type="ECO:0000313" key="14">
    <source>
        <dbReference type="EMBL" id="MDZ5455931.1"/>
    </source>
</evidence>
<comment type="caution">
    <text evidence="14">The sequence shown here is derived from an EMBL/GenBank/DDBJ whole genome shotgun (WGS) entry which is preliminary data.</text>
</comment>
<keyword evidence="4" id="KW-0597">Phosphoprotein</keyword>
<gene>
    <name evidence="14" type="ORF">SM757_05045</name>
</gene>
<evidence type="ECO:0000256" key="5">
    <source>
        <dbReference type="ARBA" id="ARBA00022679"/>
    </source>
</evidence>
<dbReference type="Gene3D" id="3.30.565.10">
    <property type="entry name" value="Histidine kinase-like ATPase, C-terminal domain"/>
    <property type="match status" value="1"/>
</dbReference>
<dbReference type="PANTHER" id="PTHR24421:SF10">
    <property type="entry name" value="NITRATE_NITRITE SENSOR PROTEIN NARQ"/>
    <property type="match status" value="1"/>
</dbReference>
<comment type="catalytic activity">
    <reaction evidence="1">
        <text>ATP + protein L-histidine = ADP + protein N-phospho-L-histidine.</text>
        <dbReference type="EC" id="2.7.13.3"/>
    </reaction>
</comment>
<keyword evidence="7 14" id="KW-0418">Kinase</keyword>
<dbReference type="Proteomes" id="UP001293718">
    <property type="component" value="Unassembled WGS sequence"/>
</dbReference>
<keyword evidence="12" id="KW-0472">Membrane</keyword>
<comment type="subcellular location">
    <subcellularLocation>
        <location evidence="2">Membrane</location>
    </subcellularLocation>
</comment>
<dbReference type="Pfam" id="PF07730">
    <property type="entry name" value="HisKA_3"/>
    <property type="match status" value="1"/>
</dbReference>
<dbReference type="EC" id="2.7.13.3" evidence="3"/>
<dbReference type="InterPro" id="IPR003594">
    <property type="entry name" value="HATPase_dom"/>
</dbReference>
<sequence>MFRSFRALDPRRSLATAVAWFAVVLSLTIALALVAVGDYAANSMLAQRDATLKRFAGRVAVDVERALATRDPAATSMQALPPMQQLADIADAAREEVKPDRSARILLLDARLGVLFMRPEGQWPLDDLPPVLPGVALLPDDDGQRTVVVTAPRDAAPALAALGVHVAAVQPAEERGHGGGGGLNEKLTAISILLSITAALVGAMFARGLTRRLGALTAQVLRVARQEAEGIVEPNGRDEVAVLGRAFSRLLQAQRREHEELDRMTQELEQRVQARTREVERLAADSRYAAVVRERLRLARDLHDTLAHSMMEMLVEVRTLRMLHAHDPQKLGAELERAEEVARQGMKEAREAVSQMRLNAVRDLGLGAALAGAVNRFAERTGLEVSFHADPQAATFADTRAETLFRIAEEAMRNVDRHAQATHVDVALTDLGDGTVELSIVDDGLGFDLDEPHPGHFGLVGIGEQAQLVDAALELQSAPGAGTAVRVRLRVGPEMRPQNGNGNGSGNGNGNGALGHPVHIP</sequence>
<evidence type="ECO:0000256" key="6">
    <source>
        <dbReference type="ARBA" id="ARBA00022741"/>
    </source>
</evidence>
<dbReference type="GO" id="GO:0016301">
    <property type="term" value="F:kinase activity"/>
    <property type="evidence" value="ECO:0007669"/>
    <property type="project" value="UniProtKB-KW"/>
</dbReference>
<evidence type="ECO:0000256" key="1">
    <source>
        <dbReference type="ARBA" id="ARBA00000085"/>
    </source>
</evidence>
<reference evidence="14 15" key="1">
    <citation type="submission" date="2023-11" db="EMBL/GenBank/DDBJ databases">
        <title>Draft genome of Azohydromonas lata strain H1 (DSM1123), a polyhydroxyalkanoate producer.</title>
        <authorList>
            <person name="Traversa D."/>
            <person name="D'Addabbo P."/>
            <person name="Pazzani C."/>
            <person name="Manzari C."/>
            <person name="Chiara M."/>
            <person name="Scrascia M."/>
        </authorList>
    </citation>
    <scope>NUCLEOTIDE SEQUENCE [LARGE SCALE GENOMIC DNA]</scope>
    <source>
        <strain evidence="14 15">H1</strain>
    </source>
</reference>
<evidence type="ECO:0000256" key="8">
    <source>
        <dbReference type="ARBA" id="ARBA00022840"/>
    </source>
</evidence>
<keyword evidence="6" id="KW-0547">Nucleotide-binding</keyword>
<dbReference type="Pfam" id="PF02518">
    <property type="entry name" value="HATPase_c"/>
    <property type="match status" value="1"/>
</dbReference>
<keyword evidence="15" id="KW-1185">Reference proteome</keyword>
<dbReference type="EMBL" id="JAXOJX010000004">
    <property type="protein sequence ID" value="MDZ5455931.1"/>
    <property type="molecule type" value="Genomic_DNA"/>
</dbReference>
<proteinExistence type="predicted"/>
<dbReference type="InterPro" id="IPR036890">
    <property type="entry name" value="HATPase_C_sf"/>
</dbReference>
<dbReference type="InterPro" id="IPR011712">
    <property type="entry name" value="Sig_transdc_His_kin_sub3_dim/P"/>
</dbReference>
<evidence type="ECO:0000259" key="13">
    <source>
        <dbReference type="PROSITE" id="PS50885"/>
    </source>
</evidence>
<protein>
    <recommendedName>
        <fullName evidence="3">histidine kinase</fullName>
        <ecNumber evidence="3">2.7.13.3</ecNumber>
    </recommendedName>
</protein>
<accession>A0ABU5IBF5</accession>
<evidence type="ECO:0000256" key="12">
    <source>
        <dbReference type="SAM" id="Phobius"/>
    </source>
</evidence>
<evidence type="ECO:0000256" key="11">
    <source>
        <dbReference type="SAM" id="MobiDB-lite"/>
    </source>
</evidence>
<dbReference type="Gene3D" id="1.20.5.1930">
    <property type="match status" value="1"/>
</dbReference>
<dbReference type="Gene3D" id="6.10.340.10">
    <property type="match status" value="1"/>
</dbReference>
<dbReference type="PROSITE" id="PS50885">
    <property type="entry name" value="HAMP"/>
    <property type="match status" value="1"/>
</dbReference>
<evidence type="ECO:0000256" key="7">
    <source>
        <dbReference type="ARBA" id="ARBA00022777"/>
    </source>
</evidence>
<name>A0ABU5IBF5_9BURK</name>
<organism evidence="14 15">
    <name type="scientific">Azohydromonas lata</name>
    <dbReference type="NCBI Taxonomy" id="45677"/>
    <lineage>
        <taxon>Bacteria</taxon>
        <taxon>Pseudomonadati</taxon>
        <taxon>Pseudomonadota</taxon>
        <taxon>Betaproteobacteria</taxon>
        <taxon>Burkholderiales</taxon>
        <taxon>Sphaerotilaceae</taxon>
        <taxon>Azohydromonas</taxon>
    </lineage>
</organism>
<keyword evidence="12" id="KW-0812">Transmembrane</keyword>